<dbReference type="GeneID" id="57976481"/>
<proteinExistence type="predicted"/>
<dbReference type="HOGENOM" id="CLU_2739206_0_0_6"/>
<accession>A0A0E1NPR9</accession>
<dbReference type="EMBL" id="CP000308">
    <property type="protein sequence ID" value="ABG13510.1"/>
    <property type="molecule type" value="Genomic_DNA"/>
</dbReference>
<dbReference type="RefSeq" id="WP_002210650.1">
    <property type="nucleotide sequence ID" value="NC_008150.1"/>
</dbReference>
<reference evidence="2 3" key="1">
    <citation type="journal article" date="2006" name="J. Bacteriol.">
        <title>Complete genome sequence of Yersinia pestis strains Antiqua and Nepal516: evidence of gene reduction in an emerging pathogen.</title>
        <authorList>
            <person name="Chain P.S."/>
            <person name="Hu P."/>
            <person name="Malfatti S.A."/>
            <person name="Radnedge L."/>
            <person name="Larimer F."/>
            <person name="Vergez L.M."/>
            <person name="Worsham P."/>
            <person name="Chu M.C."/>
            <person name="Andersen G.L."/>
        </authorList>
    </citation>
    <scope>NUCLEOTIDE SEQUENCE [LARGE SCALE GENOMIC DNA]</scope>
    <source>
        <strain evidence="2 3">Antiqua</strain>
    </source>
</reference>
<feature type="signal peptide" evidence="1">
    <location>
        <begin position="1"/>
        <end position="19"/>
    </location>
</feature>
<dbReference type="AlphaFoldDB" id="A0A0E1NPR9"/>
<name>A0A0E1NPR9_YERPA</name>
<feature type="chain" id="PRO_5007399538" evidence="1">
    <location>
        <begin position="20"/>
        <end position="71"/>
    </location>
</feature>
<evidence type="ECO:0000313" key="2">
    <source>
        <dbReference type="EMBL" id="ABG13510.1"/>
    </source>
</evidence>
<gene>
    <name evidence="2" type="ordered locus">YPA_1544</name>
</gene>
<keyword evidence="1" id="KW-0732">Signal</keyword>
<organism evidence="2 3">
    <name type="scientific">Yersinia pestis bv. Antiqua (strain Antiqua)</name>
    <dbReference type="NCBI Taxonomy" id="360102"/>
    <lineage>
        <taxon>Bacteria</taxon>
        <taxon>Pseudomonadati</taxon>
        <taxon>Pseudomonadota</taxon>
        <taxon>Gammaproteobacteria</taxon>
        <taxon>Enterobacterales</taxon>
        <taxon>Yersiniaceae</taxon>
        <taxon>Yersinia</taxon>
    </lineage>
</organism>
<sequence length="71" mass="7974" precursor="true">MKKLILLSSLFLLSSSAFAINERGEYEEEDFKKHCDKTAATIVKYATPGFNIFSIFKDLIEHGELKDGCGN</sequence>
<evidence type="ECO:0000313" key="3">
    <source>
        <dbReference type="Proteomes" id="UP000001971"/>
    </source>
</evidence>
<dbReference type="Proteomes" id="UP000001971">
    <property type="component" value="Chromosome"/>
</dbReference>
<evidence type="ECO:0000256" key="1">
    <source>
        <dbReference type="SAM" id="SignalP"/>
    </source>
</evidence>
<dbReference type="PATRIC" id="fig|360102.15.peg.128"/>
<dbReference type="KEGG" id="ypa:YPA_1544"/>
<protein>
    <submittedName>
        <fullName evidence="2">Uncharacterized protein</fullName>
    </submittedName>
</protein>